<dbReference type="AlphaFoldDB" id="A0A5B7H4B4"/>
<name>A0A5B7H4B4_PORTR</name>
<proteinExistence type="predicted"/>
<evidence type="ECO:0000313" key="1">
    <source>
        <dbReference type="EMBL" id="MPC64746.1"/>
    </source>
</evidence>
<keyword evidence="2" id="KW-1185">Reference proteome</keyword>
<dbReference type="EMBL" id="VSRR010022530">
    <property type="protein sequence ID" value="MPC64746.1"/>
    <property type="molecule type" value="Genomic_DNA"/>
</dbReference>
<evidence type="ECO:0000313" key="2">
    <source>
        <dbReference type="Proteomes" id="UP000324222"/>
    </source>
</evidence>
<accession>A0A5B7H4B4</accession>
<gene>
    <name evidence="1" type="ORF">E2C01_058866</name>
</gene>
<sequence>MFAKILPLSPSPSFLVHAASLTRADWLVGSLAGWMARLARLVRLVRLPPPSLPRSRCQLHDTLGWRE</sequence>
<organism evidence="1 2">
    <name type="scientific">Portunus trituberculatus</name>
    <name type="common">Swimming crab</name>
    <name type="synonym">Neptunus trituberculatus</name>
    <dbReference type="NCBI Taxonomy" id="210409"/>
    <lineage>
        <taxon>Eukaryota</taxon>
        <taxon>Metazoa</taxon>
        <taxon>Ecdysozoa</taxon>
        <taxon>Arthropoda</taxon>
        <taxon>Crustacea</taxon>
        <taxon>Multicrustacea</taxon>
        <taxon>Malacostraca</taxon>
        <taxon>Eumalacostraca</taxon>
        <taxon>Eucarida</taxon>
        <taxon>Decapoda</taxon>
        <taxon>Pleocyemata</taxon>
        <taxon>Brachyura</taxon>
        <taxon>Eubrachyura</taxon>
        <taxon>Portunoidea</taxon>
        <taxon>Portunidae</taxon>
        <taxon>Portuninae</taxon>
        <taxon>Portunus</taxon>
    </lineage>
</organism>
<reference evidence="1 2" key="1">
    <citation type="submission" date="2019-05" db="EMBL/GenBank/DDBJ databases">
        <title>Another draft genome of Portunus trituberculatus and its Hox gene families provides insights of decapod evolution.</title>
        <authorList>
            <person name="Jeong J.-H."/>
            <person name="Song I."/>
            <person name="Kim S."/>
            <person name="Choi T."/>
            <person name="Kim D."/>
            <person name="Ryu S."/>
            <person name="Kim W."/>
        </authorList>
    </citation>
    <scope>NUCLEOTIDE SEQUENCE [LARGE SCALE GENOMIC DNA]</scope>
    <source>
        <tissue evidence="1">Muscle</tissue>
    </source>
</reference>
<protein>
    <submittedName>
        <fullName evidence="1">Uncharacterized protein</fullName>
    </submittedName>
</protein>
<comment type="caution">
    <text evidence="1">The sequence shown here is derived from an EMBL/GenBank/DDBJ whole genome shotgun (WGS) entry which is preliminary data.</text>
</comment>
<dbReference type="Proteomes" id="UP000324222">
    <property type="component" value="Unassembled WGS sequence"/>
</dbReference>